<sequence length="218" mass="25476">MSDQINALSVQQQQQQQQQVYMSPQAENLNHMYLLVNKLVIQLRENQAEKAKILRNIDVLSGKLSKYETTEEPHDTTDNIALFNKFLEQREKAAITGEEQLSDDLDENAKDDVMLGVLKRQNTMLRKSLEESKQKTLESMDLLSYSEDSLNYIVAQLRGNILMHHKETTKLIRQKFQVETIPLEDKEFKMYLENVNDLQKLTDISHAYRLLLRLHAQE</sequence>
<dbReference type="OrthoDB" id="4067912at2759"/>
<name>A0A8B8UQL8_SACPA</name>
<dbReference type="KEGG" id="spao:SPAR_F00680"/>
<dbReference type="RefSeq" id="XP_033766072.1">
    <property type="nucleotide sequence ID" value="XM_033910181.1"/>
</dbReference>
<organism evidence="1">
    <name type="scientific">Saccharomyces paradoxus</name>
    <name type="common">Yeast</name>
    <name type="synonym">Saccharomyces douglasii</name>
    <dbReference type="NCBI Taxonomy" id="27291"/>
    <lineage>
        <taxon>Eukaryota</taxon>
        <taxon>Fungi</taxon>
        <taxon>Dikarya</taxon>
        <taxon>Ascomycota</taxon>
        <taxon>Saccharomycotina</taxon>
        <taxon>Saccharomycetes</taxon>
        <taxon>Saccharomycetales</taxon>
        <taxon>Saccharomycetaceae</taxon>
        <taxon>Saccharomyces</taxon>
    </lineage>
</organism>
<dbReference type="AlphaFoldDB" id="A0A8B8UQL8"/>
<gene>
    <name evidence="1" type="primary">FAR7</name>
    <name evidence="1" type="ORF">SPAR_F00680</name>
</gene>
<reference evidence="1" key="2">
    <citation type="submission" date="2020-01" db="EMBL/GenBank/DDBJ databases">
        <title>Population-level Yeast Reference Genomes.</title>
        <authorList>
            <person name="Yue J.-X."/>
        </authorList>
    </citation>
    <scope>NUCLEOTIDE SEQUENCE</scope>
    <source>
        <strain evidence="1">CBS432</strain>
    </source>
</reference>
<reference evidence="1" key="3">
    <citation type="submission" date="2025-07" db="EMBL/GenBank/DDBJ databases">
        <authorList>
            <consortium name="NCBI Genome Project"/>
        </authorList>
    </citation>
    <scope>NUCLEOTIDE SEQUENCE</scope>
    <source>
        <strain evidence="1">CBS432</strain>
    </source>
</reference>
<evidence type="ECO:0000313" key="1">
    <source>
        <dbReference type="RefSeq" id="XP_033766072.1"/>
    </source>
</evidence>
<dbReference type="GeneID" id="54630334"/>
<protein>
    <submittedName>
        <fullName evidence="1">Far7p</fullName>
    </submittedName>
</protein>
<reference evidence="1" key="1">
    <citation type="journal article" date="2017" name="Nat. Genet.">
        <title>Contrasting evolutionary genome dynamics between domesticated and wild yeasts.</title>
        <authorList>
            <person name="Yue J.X."/>
            <person name="Li J."/>
            <person name="Aigrain L."/>
            <person name="Hallin J."/>
            <person name="Persson K."/>
            <person name="Oliver K."/>
            <person name="Bergstrom A."/>
            <person name="Coupland P."/>
            <person name="Warringer J."/>
            <person name="Lagomarsino M.C."/>
            <person name="Fischer G."/>
            <person name="Durbin R."/>
            <person name="Liti G."/>
        </authorList>
    </citation>
    <scope>NUCLEOTIDE SEQUENCE</scope>
    <source>
        <strain evidence="1">CBS432</strain>
    </source>
</reference>
<dbReference type="VEuPathDB" id="FungiDB:SPAR_F00680"/>
<proteinExistence type="predicted"/>
<reference evidence="1" key="4">
    <citation type="submission" date="2025-08" db="UniProtKB">
        <authorList>
            <consortium name="RefSeq"/>
        </authorList>
    </citation>
    <scope>IDENTIFICATION</scope>
    <source>
        <strain evidence="1">CBS432</strain>
    </source>
</reference>
<accession>A0A8B8UQL8</accession>